<feature type="compositionally biased region" description="Basic and acidic residues" evidence="1">
    <location>
        <begin position="301"/>
        <end position="311"/>
    </location>
</feature>
<feature type="signal peptide" evidence="2">
    <location>
        <begin position="1"/>
        <end position="26"/>
    </location>
</feature>
<evidence type="ECO:0000313" key="4">
    <source>
        <dbReference type="Proteomes" id="UP000315971"/>
    </source>
</evidence>
<evidence type="ECO:0008006" key="5">
    <source>
        <dbReference type="Google" id="ProtNLM"/>
    </source>
</evidence>
<dbReference type="OrthoDB" id="5485224at2"/>
<evidence type="ECO:0000313" key="3">
    <source>
        <dbReference type="EMBL" id="SMO64477.1"/>
    </source>
</evidence>
<feature type="compositionally biased region" description="Polar residues" evidence="1">
    <location>
        <begin position="272"/>
        <end position="287"/>
    </location>
</feature>
<sequence length="424" mass="49504">MNIIKTFLASLFVAAGLTSCVTTSSVATTHPQNFQNYNDVNYQVFYDELSPYGRWIMDDQYGYVWAPNEGPEFMPYRSNGHWVYTDIGWTWASDYKWGWAAFHYGRWKLDNYYGWVWIPGNEWAPAWVAWSSSPDYYGWAPLEPEWNVNVSINIGRIPSNYWVFVPPQYITNVGWNRYSVPTYRNVTIVRNVTIINNTNVYHNTRFVCGPRPDELGRHTGYAIRPMVIRESSRPIPVSVQEGALCIYRPNVDAKPGNARPNTTINRPRPGSESGNSRPYYPGNQNGDPRQRPEYANGNQNREVRQRWEYPQDRNMNPNEQHGNDRTETDNKQKPQHNPNSNNDAPNVDRTRPSERPDYNREPRPNYTTKDSPLNERPKNERQSEPRIEKVSTERSAPTYERWERMRPTNNGSSNESHGRPRNRS</sequence>
<feature type="region of interest" description="Disordered" evidence="1">
    <location>
        <begin position="250"/>
        <end position="424"/>
    </location>
</feature>
<evidence type="ECO:0000256" key="1">
    <source>
        <dbReference type="SAM" id="MobiDB-lite"/>
    </source>
</evidence>
<name>A0A521CYF0_9SPHI</name>
<feature type="chain" id="PRO_5021943948" description="YXWGXW repeat-containing protein" evidence="2">
    <location>
        <begin position="27"/>
        <end position="424"/>
    </location>
</feature>
<feature type="compositionally biased region" description="Basic and acidic residues" evidence="1">
    <location>
        <begin position="372"/>
        <end position="392"/>
    </location>
</feature>
<gene>
    <name evidence="3" type="ORF">SAMN06265350_10547</name>
</gene>
<feature type="compositionally biased region" description="Basic and acidic residues" evidence="1">
    <location>
        <begin position="321"/>
        <end position="332"/>
    </location>
</feature>
<feature type="compositionally biased region" description="Polar residues" evidence="1">
    <location>
        <begin position="335"/>
        <end position="344"/>
    </location>
</feature>
<keyword evidence="4" id="KW-1185">Reference proteome</keyword>
<protein>
    <recommendedName>
        <fullName evidence="5">YXWGXW repeat-containing protein</fullName>
    </recommendedName>
</protein>
<dbReference type="AlphaFoldDB" id="A0A521CYF0"/>
<dbReference type="InterPro" id="IPR046535">
    <property type="entry name" value="DUF6600"/>
</dbReference>
<feature type="compositionally biased region" description="Basic and acidic residues" evidence="1">
    <location>
        <begin position="346"/>
        <end position="363"/>
    </location>
</feature>
<dbReference type="Proteomes" id="UP000315971">
    <property type="component" value="Unassembled WGS sequence"/>
</dbReference>
<dbReference type="EMBL" id="FXSZ01000005">
    <property type="protein sequence ID" value="SMO64477.1"/>
    <property type="molecule type" value="Genomic_DNA"/>
</dbReference>
<proteinExistence type="predicted"/>
<keyword evidence="2" id="KW-0732">Signal</keyword>
<accession>A0A521CYF0</accession>
<dbReference type="Pfam" id="PF20245">
    <property type="entry name" value="DUF6600"/>
    <property type="match status" value="1"/>
</dbReference>
<organism evidence="3 4">
    <name type="scientific">Solitalea koreensis</name>
    <dbReference type="NCBI Taxonomy" id="543615"/>
    <lineage>
        <taxon>Bacteria</taxon>
        <taxon>Pseudomonadati</taxon>
        <taxon>Bacteroidota</taxon>
        <taxon>Sphingobacteriia</taxon>
        <taxon>Sphingobacteriales</taxon>
        <taxon>Sphingobacteriaceae</taxon>
        <taxon>Solitalea</taxon>
    </lineage>
</organism>
<dbReference type="RefSeq" id="WP_142603526.1">
    <property type="nucleotide sequence ID" value="NZ_FXSZ01000005.1"/>
</dbReference>
<evidence type="ECO:0000256" key="2">
    <source>
        <dbReference type="SAM" id="SignalP"/>
    </source>
</evidence>
<dbReference type="PROSITE" id="PS51257">
    <property type="entry name" value="PROKAR_LIPOPROTEIN"/>
    <property type="match status" value="1"/>
</dbReference>
<reference evidence="3 4" key="1">
    <citation type="submission" date="2017-05" db="EMBL/GenBank/DDBJ databases">
        <authorList>
            <person name="Varghese N."/>
            <person name="Submissions S."/>
        </authorList>
    </citation>
    <scope>NUCLEOTIDE SEQUENCE [LARGE SCALE GENOMIC DNA]</scope>
    <source>
        <strain evidence="3 4">DSM 21342</strain>
    </source>
</reference>